<dbReference type="AlphaFoldDB" id="A0A9P6SQW6"/>
<name>A0A9P6SQW6_9HELO</name>
<gene>
    <name evidence="2" type="ORF">D0Z07_7921</name>
</gene>
<proteinExistence type="predicted"/>
<sequence>MSPSQATAMLDAIVSVEATFTLAYSYTQLQVLVFSAAPTDAQLSLALHGYVWDDILQQTWYQTGVPAAWREKIDAQETAMQSAVNVALDVKGIGERSQSGMGRWGVMLPFGGDGNESASSKPADITKEIRH</sequence>
<comment type="caution">
    <text evidence="2">The sequence shown here is derived from an EMBL/GenBank/DDBJ whole genome shotgun (WGS) entry which is preliminary data.</text>
</comment>
<dbReference type="OrthoDB" id="3564823at2759"/>
<dbReference type="EMBL" id="VNKQ01000017">
    <property type="protein sequence ID" value="KAG0645822.1"/>
    <property type="molecule type" value="Genomic_DNA"/>
</dbReference>
<evidence type="ECO:0000313" key="3">
    <source>
        <dbReference type="Proteomes" id="UP000785200"/>
    </source>
</evidence>
<keyword evidence="3" id="KW-1185">Reference proteome</keyword>
<accession>A0A9P6SQW6</accession>
<evidence type="ECO:0000256" key="1">
    <source>
        <dbReference type="SAM" id="MobiDB-lite"/>
    </source>
</evidence>
<dbReference type="Proteomes" id="UP000785200">
    <property type="component" value="Unassembled WGS sequence"/>
</dbReference>
<evidence type="ECO:0000313" key="2">
    <source>
        <dbReference type="EMBL" id="KAG0645822.1"/>
    </source>
</evidence>
<feature type="region of interest" description="Disordered" evidence="1">
    <location>
        <begin position="112"/>
        <end position="131"/>
    </location>
</feature>
<organism evidence="2 3">
    <name type="scientific">Hyphodiscus hymeniophilus</name>
    <dbReference type="NCBI Taxonomy" id="353542"/>
    <lineage>
        <taxon>Eukaryota</taxon>
        <taxon>Fungi</taxon>
        <taxon>Dikarya</taxon>
        <taxon>Ascomycota</taxon>
        <taxon>Pezizomycotina</taxon>
        <taxon>Leotiomycetes</taxon>
        <taxon>Helotiales</taxon>
        <taxon>Hyphodiscaceae</taxon>
        <taxon>Hyphodiscus</taxon>
    </lineage>
</organism>
<protein>
    <submittedName>
        <fullName evidence="2">Uncharacterized protein</fullName>
    </submittedName>
</protein>
<reference evidence="2" key="1">
    <citation type="submission" date="2019-07" db="EMBL/GenBank/DDBJ databases">
        <title>Hyphodiscus hymeniophilus genome sequencing and assembly.</title>
        <authorList>
            <person name="Kramer G."/>
            <person name="Nodwell J."/>
        </authorList>
    </citation>
    <scope>NUCLEOTIDE SEQUENCE</scope>
    <source>
        <strain evidence="2">ATCC 34498</strain>
    </source>
</reference>